<protein>
    <submittedName>
        <fullName evidence="2">Uncharacterized protein</fullName>
    </submittedName>
</protein>
<dbReference type="EMBL" id="BPLR01011087">
    <property type="protein sequence ID" value="GIY44086.1"/>
    <property type="molecule type" value="Genomic_DNA"/>
</dbReference>
<evidence type="ECO:0000313" key="2">
    <source>
        <dbReference type="EMBL" id="GIY44086.1"/>
    </source>
</evidence>
<accession>A0AAV4TFY1</accession>
<feature type="region of interest" description="Disordered" evidence="1">
    <location>
        <begin position="1"/>
        <end position="24"/>
    </location>
</feature>
<dbReference type="Proteomes" id="UP001054945">
    <property type="component" value="Unassembled WGS sequence"/>
</dbReference>
<feature type="compositionally biased region" description="Basic and acidic residues" evidence="1">
    <location>
        <begin position="1"/>
        <end position="16"/>
    </location>
</feature>
<reference evidence="2 3" key="1">
    <citation type="submission" date="2021-06" db="EMBL/GenBank/DDBJ databases">
        <title>Caerostris extrusa draft genome.</title>
        <authorList>
            <person name="Kono N."/>
            <person name="Arakawa K."/>
        </authorList>
    </citation>
    <scope>NUCLEOTIDE SEQUENCE [LARGE SCALE GENOMIC DNA]</scope>
</reference>
<organism evidence="2 3">
    <name type="scientific">Caerostris extrusa</name>
    <name type="common">Bark spider</name>
    <name type="synonym">Caerostris bankana</name>
    <dbReference type="NCBI Taxonomy" id="172846"/>
    <lineage>
        <taxon>Eukaryota</taxon>
        <taxon>Metazoa</taxon>
        <taxon>Ecdysozoa</taxon>
        <taxon>Arthropoda</taxon>
        <taxon>Chelicerata</taxon>
        <taxon>Arachnida</taxon>
        <taxon>Araneae</taxon>
        <taxon>Araneomorphae</taxon>
        <taxon>Entelegynae</taxon>
        <taxon>Araneoidea</taxon>
        <taxon>Araneidae</taxon>
        <taxon>Caerostris</taxon>
    </lineage>
</organism>
<name>A0AAV4TFY1_CAEEX</name>
<evidence type="ECO:0000313" key="3">
    <source>
        <dbReference type="Proteomes" id="UP001054945"/>
    </source>
</evidence>
<sequence length="79" mass="8338">MKASPEESFKLSELLERGGGGPVGNNGFECSIAPADSRIPTAWQERGLLEGRGCGGGPGMEIIPHVPVGQLCWVRSFNV</sequence>
<comment type="caution">
    <text evidence="2">The sequence shown here is derived from an EMBL/GenBank/DDBJ whole genome shotgun (WGS) entry which is preliminary data.</text>
</comment>
<proteinExistence type="predicted"/>
<keyword evidence="3" id="KW-1185">Reference proteome</keyword>
<evidence type="ECO:0000256" key="1">
    <source>
        <dbReference type="SAM" id="MobiDB-lite"/>
    </source>
</evidence>
<dbReference type="AlphaFoldDB" id="A0AAV4TFY1"/>
<gene>
    <name evidence="2" type="ORF">CEXT_582971</name>
</gene>